<gene>
    <name evidence="3" type="ORF">ADEAN_000772300</name>
</gene>
<dbReference type="EMBL" id="LR877160">
    <property type="protein sequence ID" value="CAD2220208.1"/>
    <property type="molecule type" value="Genomic_DNA"/>
</dbReference>
<evidence type="ECO:0000256" key="2">
    <source>
        <dbReference type="SAM" id="MobiDB-lite"/>
    </source>
</evidence>
<evidence type="ECO:0000313" key="4">
    <source>
        <dbReference type="Proteomes" id="UP000515908"/>
    </source>
</evidence>
<feature type="compositionally biased region" description="Basic and acidic residues" evidence="2">
    <location>
        <begin position="123"/>
        <end position="152"/>
    </location>
</feature>
<dbReference type="AlphaFoldDB" id="A0A7G2CK16"/>
<evidence type="ECO:0000256" key="1">
    <source>
        <dbReference type="SAM" id="Coils"/>
    </source>
</evidence>
<dbReference type="VEuPathDB" id="TriTrypDB:ADEAN_000772300"/>
<dbReference type="Proteomes" id="UP000515908">
    <property type="component" value="Chromosome 16"/>
</dbReference>
<sequence>MIDEETENKNSKTNTSDLPPVIDEKATAARVALLQRALVERPLQPVGGGEHLLYENVMPAFLQCVQLAGELREARSTTVEGETTGSTAEEAVKLEEKLQQAKNELKNAFDKVRLVMSVMESLAEGHTEEAPARKRGRADDVEEEKKGKKRME</sequence>
<feature type="region of interest" description="Disordered" evidence="2">
    <location>
        <begin position="1"/>
        <end position="22"/>
    </location>
</feature>
<protein>
    <submittedName>
        <fullName evidence="3">Uncharacterized protein</fullName>
    </submittedName>
</protein>
<name>A0A7G2CK16_9TRYP</name>
<proteinExistence type="predicted"/>
<evidence type="ECO:0000313" key="3">
    <source>
        <dbReference type="EMBL" id="CAD2220208.1"/>
    </source>
</evidence>
<keyword evidence="4" id="KW-1185">Reference proteome</keyword>
<keyword evidence="1" id="KW-0175">Coiled coil</keyword>
<organism evidence="3 4">
    <name type="scientific">Angomonas deanei</name>
    <dbReference type="NCBI Taxonomy" id="59799"/>
    <lineage>
        <taxon>Eukaryota</taxon>
        <taxon>Discoba</taxon>
        <taxon>Euglenozoa</taxon>
        <taxon>Kinetoplastea</taxon>
        <taxon>Metakinetoplastina</taxon>
        <taxon>Trypanosomatida</taxon>
        <taxon>Trypanosomatidae</taxon>
        <taxon>Strigomonadinae</taxon>
        <taxon>Angomonas</taxon>
    </lineage>
</organism>
<accession>A0A7G2CK16</accession>
<feature type="coiled-coil region" evidence="1">
    <location>
        <begin position="84"/>
        <end position="111"/>
    </location>
</feature>
<reference evidence="3 4" key="1">
    <citation type="submission" date="2020-08" db="EMBL/GenBank/DDBJ databases">
        <authorList>
            <person name="Newling K."/>
            <person name="Davey J."/>
            <person name="Forrester S."/>
        </authorList>
    </citation>
    <scope>NUCLEOTIDE SEQUENCE [LARGE SCALE GENOMIC DNA]</scope>
    <source>
        <strain evidence="4">Crithidia deanei Carvalho (ATCC PRA-265)</strain>
    </source>
</reference>
<feature type="region of interest" description="Disordered" evidence="2">
    <location>
        <begin position="122"/>
        <end position="152"/>
    </location>
</feature>